<keyword evidence="3" id="KW-1185">Reference proteome</keyword>
<name>A0ABN9RUR0_9DINO</name>
<proteinExistence type="predicted"/>
<feature type="region of interest" description="Disordered" evidence="1">
    <location>
        <begin position="27"/>
        <end position="49"/>
    </location>
</feature>
<gene>
    <name evidence="2" type="ORF">PCOR1329_LOCUS23929</name>
</gene>
<feature type="non-terminal residue" evidence="2">
    <location>
        <position position="1"/>
    </location>
</feature>
<organism evidence="2 3">
    <name type="scientific">Prorocentrum cordatum</name>
    <dbReference type="NCBI Taxonomy" id="2364126"/>
    <lineage>
        <taxon>Eukaryota</taxon>
        <taxon>Sar</taxon>
        <taxon>Alveolata</taxon>
        <taxon>Dinophyceae</taxon>
        <taxon>Prorocentrales</taxon>
        <taxon>Prorocentraceae</taxon>
        <taxon>Prorocentrum</taxon>
    </lineage>
</organism>
<comment type="caution">
    <text evidence="2">The sequence shown here is derived from an EMBL/GenBank/DDBJ whole genome shotgun (WGS) entry which is preliminary data.</text>
</comment>
<evidence type="ECO:0000256" key="1">
    <source>
        <dbReference type="SAM" id="MobiDB-lite"/>
    </source>
</evidence>
<dbReference type="Proteomes" id="UP001189429">
    <property type="component" value="Unassembled WGS sequence"/>
</dbReference>
<feature type="region of interest" description="Disordered" evidence="1">
    <location>
        <begin position="63"/>
        <end position="117"/>
    </location>
</feature>
<reference evidence="2" key="1">
    <citation type="submission" date="2023-10" db="EMBL/GenBank/DDBJ databases">
        <authorList>
            <person name="Chen Y."/>
            <person name="Shah S."/>
            <person name="Dougan E. K."/>
            <person name="Thang M."/>
            <person name="Chan C."/>
        </authorList>
    </citation>
    <scope>NUCLEOTIDE SEQUENCE [LARGE SCALE GENOMIC DNA]</scope>
</reference>
<accession>A0ABN9RUR0</accession>
<evidence type="ECO:0000313" key="3">
    <source>
        <dbReference type="Proteomes" id="UP001189429"/>
    </source>
</evidence>
<dbReference type="EMBL" id="CAUYUJ010008169">
    <property type="protein sequence ID" value="CAK0823081.1"/>
    <property type="molecule type" value="Genomic_DNA"/>
</dbReference>
<sequence>RRGAPARTRSSRTCAPAGILALGRRLRGRAGRGRWRPRESGGAARRAAERRGLALPAAVHDELLQPRGGGGDVLVRRGGRPSAEQRRAALHALPRLRTRARRSADAPRSSAASTGTRACSTSFMRAEVCLQALSCVPLPRPAAGPAQLDVWLPTPVATAYRLEAFVSAEACEAALAAPPAGAALGGAGGAVAPALQQRPEEAVAMTATIAAKSLAETTAGTMTASTAEKSLAEMVGAPPANTWNIVATRASAGQNMNHITRLQNGMDRDLGSLEIWMSPFVNPCNGGCGLAAWCGVLLLLRLLLLLLCRPSAAVAALPLEAPVWPGGFLLRAVLLAAGGGGLRAAVPALAVSPSSVFVLGQSAGEATN</sequence>
<evidence type="ECO:0000313" key="2">
    <source>
        <dbReference type="EMBL" id="CAK0823081.1"/>
    </source>
</evidence>
<protein>
    <submittedName>
        <fullName evidence="2">Uncharacterized protein</fullName>
    </submittedName>
</protein>